<comment type="similarity">
    <text evidence="1">Belongs to the universal stress protein A family.</text>
</comment>
<organism evidence="3 4">
    <name type="scientific">Actinacidiphila rubida</name>
    <dbReference type="NCBI Taxonomy" id="310780"/>
    <lineage>
        <taxon>Bacteria</taxon>
        <taxon>Bacillati</taxon>
        <taxon>Actinomycetota</taxon>
        <taxon>Actinomycetes</taxon>
        <taxon>Kitasatosporales</taxon>
        <taxon>Streptomycetaceae</taxon>
        <taxon>Actinacidiphila</taxon>
    </lineage>
</organism>
<evidence type="ECO:0000259" key="2">
    <source>
        <dbReference type="Pfam" id="PF00582"/>
    </source>
</evidence>
<dbReference type="OrthoDB" id="4553288at2"/>
<dbReference type="AlphaFoldDB" id="A0A1H8LUI9"/>
<proteinExistence type="inferred from homology"/>
<dbReference type="CDD" id="cd00293">
    <property type="entry name" value="USP-like"/>
    <property type="match status" value="1"/>
</dbReference>
<evidence type="ECO:0000313" key="4">
    <source>
        <dbReference type="Proteomes" id="UP000181951"/>
    </source>
</evidence>
<protein>
    <submittedName>
        <fullName evidence="3">Nucleotide-binding universal stress protein, UspA family</fullName>
    </submittedName>
</protein>
<accession>A0A1H8LUI9</accession>
<sequence length="150" mass="15834">MVPPGRGDGARVVVAGLDDSDSSWRAVAYAVGLARRQEALLVLVHVLPAHPLAMLAGAAWLLAGPDLTAADRMRDRITAGLSCMVEARTLRWEFEVLPVGDPVAGIARVADGRRADTVVVGTSHALCHRFGGATGSRLIRTGRWPVVVVP</sequence>
<dbReference type="InterPro" id="IPR014729">
    <property type="entry name" value="Rossmann-like_a/b/a_fold"/>
</dbReference>
<dbReference type="Gene3D" id="3.40.50.620">
    <property type="entry name" value="HUPs"/>
    <property type="match status" value="1"/>
</dbReference>
<dbReference type="SUPFAM" id="SSF52402">
    <property type="entry name" value="Adenine nucleotide alpha hydrolases-like"/>
    <property type="match status" value="1"/>
</dbReference>
<dbReference type="Pfam" id="PF00582">
    <property type="entry name" value="Usp"/>
    <property type="match status" value="1"/>
</dbReference>
<dbReference type="Proteomes" id="UP000181951">
    <property type="component" value="Unassembled WGS sequence"/>
</dbReference>
<reference evidence="3 4" key="1">
    <citation type="submission" date="2016-10" db="EMBL/GenBank/DDBJ databases">
        <authorList>
            <person name="de Groot N.N."/>
        </authorList>
    </citation>
    <scope>NUCLEOTIDE SEQUENCE [LARGE SCALE GENOMIC DNA]</scope>
    <source>
        <strain evidence="3 4">CGMCC 4.2026</strain>
    </source>
</reference>
<dbReference type="InterPro" id="IPR006016">
    <property type="entry name" value="UspA"/>
</dbReference>
<dbReference type="EMBL" id="FODD01000017">
    <property type="protein sequence ID" value="SEO08781.1"/>
    <property type="molecule type" value="Genomic_DNA"/>
</dbReference>
<dbReference type="STRING" id="310780.SAMN05216267_101712"/>
<gene>
    <name evidence="3" type="ORF">SAMN05216267_101712</name>
</gene>
<dbReference type="PANTHER" id="PTHR46268:SF6">
    <property type="entry name" value="UNIVERSAL STRESS PROTEIN UP12"/>
    <property type="match status" value="1"/>
</dbReference>
<dbReference type="PANTHER" id="PTHR46268">
    <property type="entry name" value="STRESS RESPONSE PROTEIN NHAX"/>
    <property type="match status" value="1"/>
</dbReference>
<dbReference type="RefSeq" id="WP_069467061.1">
    <property type="nucleotide sequence ID" value="NZ_FODD01000017.1"/>
</dbReference>
<evidence type="ECO:0000313" key="3">
    <source>
        <dbReference type="EMBL" id="SEO08781.1"/>
    </source>
</evidence>
<name>A0A1H8LUI9_9ACTN</name>
<evidence type="ECO:0000256" key="1">
    <source>
        <dbReference type="ARBA" id="ARBA00008791"/>
    </source>
</evidence>
<keyword evidence="4" id="KW-1185">Reference proteome</keyword>
<feature type="domain" description="UspA" evidence="2">
    <location>
        <begin position="11"/>
        <end position="150"/>
    </location>
</feature>